<dbReference type="Proteomes" id="UP000321805">
    <property type="component" value="Chromosome"/>
</dbReference>
<dbReference type="InterPro" id="IPR036410">
    <property type="entry name" value="HSP_DnaJ_Cys-rich_dom_sf"/>
</dbReference>
<evidence type="ECO:0000313" key="1">
    <source>
        <dbReference type="EMBL" id="QEC49384.1"/>
    </source>
</evidence>
<dbReference type="SUPFAM" id="SSF57938">
    <property type="entry name" value="DnaJ/Hsp40 cysteine-rich domain"/>
    <property type="match status" value="1"/>
</dbReference>
<dbReference type="RefSeq" id="WP_146921746.1">
    <property type="nucleotide sequence ID" value="NZ_CP042430.1"/>
</dbReference>
<proteinExistence type="predicted"/>
<sequence>MSTDDATPEPDQPLPCSVCRGTGTLISNLGGSPSEVPCAWCEGTGRFLGDHDAQAARRAAAGDTPPPATS</sequence>
<dbReference type="AlphaFoldDB" id="A0A5B8U8K7"/>
<gene>
    <name evidence="1" type="ORF">FSW04_18615</name>
</gene>
<organism evidence="1 2">
    <name type="scientific">Baekduia soli</name>
    <dbReference type="NCBI Taxonomy" id="496014"/>
    <lineage>
        <taxon>Bacteria</taxon>
        <taxon>Bacillati</taxon>
        <taxon>Actinomycetota</taxon>
        <taxon>Thermoleophilia</taxon>
        <taxon>Solirubrobacterales</taxon>
        <taxon>Baekduiaceae</taxon>
        <taxon>Baekduia</taxon>
    </lineage>
</organism>
<dbReference type="KEGG" id="bsol:FSW04_18615"/>
<dbReference type="Gene3D" id="2.10.230.10">
    <property type="entry name" value="Heat shock protein DnaJ, cysteine-rich domain"/>
    <property type="match status" value="1"/>
</dbReference>
<keyword evidence="2" id="KW-1185">Reference proteome</keyword>
<protein>
    <submittedName>
        <fullName evidence="1">Uncharacterized protein</fullName>
    </submittedName>
</protein>
<name>A0A5B8U8K7_9ACTN</name>
<accession>A0A5B8U8K7</accession>
<reference evidence="1 2" key="1">
    <citation type="journal article" date="2018" name="J. Microbiol.">
        <title>Baekduia soli gen. nov., sp. nov., a novel bacterium isolated from the soil of Baekdu Mountain and proposal of a novel family name, Baekduiaceae fam. nov.</title>
        <authorList>
            <person name="An D.S."/>
            <person name="Siddiqi M.Z."/>
            <person name="Kim K.H."/>
            <person name="Yu H.S."/>
            <person name="Im W.T."/>
        </authorList>
    </citation>
    <scope>NUCLEOTIDE SEQUENCE [LARGE SCALE GENOMIC DNA]</scope>
    <source>
        <strain evidence="1 2">BR7-21</strain>
    </source>
</reference>
<evidence type="ECO:0000313" key="2">
    <source>
        <dbReference type="Proteomes" id="UP000321805"/>
    </source>
</evidence>
<dbReference type="OrthoDB" id="5245052at2"/>
<dbReference type="EMBL" id="CP042430">
    <property type="protein sequence ID" value="QEC49384.1"/>
    <property type="molecule type" value="Genomic_DNA"/>
</dbReference>